<dbReference type="GeneID" id="35871264"/>
<dbReference type="Proteomes" id="UP000182692">
    <property type="component" value="Unassembled WGS sequence"/>
</dbReference>
<keyword evidence="1" id="KW-0472">Membrane</keyword>
<evidence type="ECO:0000313" key="2">
    <source>
        <dbReference type="EMBL" id="SFP42919.1"/>
    </source>
</evidence>
<organism evidence="2 3">
    <name type="scientific">Enterovibrio norvegicus DSM 15893</name>
    <dbReference type="NCBI Taxonomy" id="1121869"/>
    <lineage>
        <taxon>Bacteria</taxon>
        <taxon>Pseudomonadati</taxon>
        <taxon>Pseudomonadota</taxon>
        <taxon>Gammaproteobacteria</taxon>
        <taxon>Vibrionales</taxon>
        <taxon>Vibrionaceae</taxon>
        <taxon>Enterovibrio</taxon>
    </lineage>
</organism>
<protein>
    <submittedName>
        <fullName evidence="2">Uncharacterized protein</fullName>
    </submittedName>
</protein>
<keyword evidence="1" id="KW-1133">Transmembrane helix</keyword>
<keyword evidence="1" id="KW-0812">Transmembrane</keyword>
<sequence>MANIKKTSLKGFTLRYLFVASCLVLTISVGFIWLKNRQCTEERILIDYLHMLTPIALEMVKVQSSLIDSGSQVLTPTQFLSLEESLARDLKKQSSLFEREQLAMKIEIVRENINHQPHSELYRFGDNGCEPHHQLIDRIQLMHTELRHHSDMTSQYQVTLCYVDMLDQHIRVSASSLPVFQKQ</sequence>
<evidence type="ECO:0000256" key="1">
    <source>
        <dbReference type="SAM" id="Phobius"/>
    </source>
</evidence>
<accession>A0A1I5Q9H8</accession>
<evidence type="ECO:0000313" key="3">
    <source>
        <dbReference type="Proteomes" id="UP000182692"/>
    </source>
</evidence>
<dbReference type="AlphaFoldDB" id="A0A1I5Q9H8"/>
<reference evidence="2 3" key="1">
    <citation type="submission" date="2016-10" db="EMBL/GenBank/DDBJ databases">
        <authorList>
            <person name="de Groot N.N."/>
        </authorList>
    </citation>
    <scope>NUCLEOTIDE SEQUENCE [LARGE SCALE GENOMIC DNA]</scope>
    <source>
        <strain evidence="2 3">DSM 15893</strain>
    </source>
</reference>
<dbReference type="OrthoDB" id="5918301at2"/>
<name>A0A1I5Q9H8_9GAMM</name>
<dbReference type="EMBL" id="FOWR01000014">
    <property type="protein sequence ID" value="SFP42919.1"/>
    <property type="molecule type" value="Genomic_DNA"/>
</dbReference>
<feature type="transmembrane region" description="Helical" evidence="1">
    <location>
        <begin position="12"/>
        <end position="34"/>
    </location>
</feature>
<gene>
    <name evidence="2" type="ORF">SAMN03084138_02177</name>
</gene>
<dbReference type="RefSeq" id="WP_017016189.1">
    <property type="nucleotide sequence ID" value="NZ_FOWR01000014.1"/>
</dbReference>
<proteinExistence type="predicted"/>